<dbReference type="InterPro" id="IPR010359">
    <property type="entry name" value="IrrE_HExxH"/>
</dbReference>
<organism evidence="4">
    <name type="scientific">Candidatus Kentrum sp. MB</name>
    <dbReference type="NCBI Taxonomy" id="2138164"/>
    <lineage>
        <taxon>Bacteria</taxon>
        <taxon>Pseudomonadati</taxon>
        <taxon>Pseudomonadota</taxon>
        <taxon>Gammaproteobacteria</taxon>
        <taxon>Candidatus Kentrum</taxon>
    </lineage>
</organism>
<evidence type="ECO:0000313" key="3">
    <source>
        <dbReference type="EMBL" id="VFK27657.1"/>
    </source>
</evidence>
<accession>A0A451B7X0</accession>
<evidence type="ECO:0000313" key="4">
    <source>
        <dbReference type="EMBL" id="VFK74379.1"/>
    </source>
</evidence>
<dbReference type="Pfam" id="PF06114">
    <property type="entry name" value="Peptidase_M78"/>
    <property type="match status" value="1"/>
</dbReference>
<dbReference type="PANTHER" id="PTHR43236">
    <property type="entry name" value="ANTITOXIN HIGA1"/>
    <property type="match status" value="1"/>
</dbReference>
<dbReference type="EMBL" id="CAADFQ010000004">
    <property type="protein sequence ID" value="VFK27657.1"/>
    <property type="molecule type" value="Genomic_DNA"/>
</dbReference>
<evidence type="ECO:0000259" key="1">
    <source>
        <dbReference type="Pfam" id="PF06114"/>
    </source>
</evidence>
<dbReference type="InterPro" id="IPR052345">
    <property type="entry name" value="Rad_response_metalloprotease"/>
</dbReference>
<feature type="domain" description="IrrE N-terminal-like" evidence="1">
    <location>
        <begin position="38"/>
        <end position="172"/>
    </location>
</feature>
<protein>
    <submittedName>
        <fullName evidence="4">Zn-dependent peptidase ImmA, M78 family</fullName>
    </submittedName>
</protein>
<proteinExistence type="predicted"/>
<sequence>MTNQDIQFTCADDVINDLIESGVDIDIPVDIIKIAKHYNIEIRYDLESTDIIGEIFFDEDKSPIIRVNQKKNSYNPRKRFTIAHELGHYFLHSFKSKMTFKDSLRNMSRKESYWDKQEREANNFAAELLMPTEPIFSECRKLIAGDDIPVDVFIQKIGDTFEVSNKAMEYRLLNLKILKRKS</sequence>
<evidence type="ECO:0000313" key="2">
    <source>
        <dbReference type="EMBL" id="VFK22055.1"/>
    </source>
</evidence>
<dbReference type="Gene3D" id="1.10.10.2910">
    <property type="match status" value="1"/>
</dbReference>
<gene>
    <name evidence="2" type="ORF">BECKMB1821G_GA0114241_100127</name>
    <name evidence="4" type="ORF">BECKMB1821H_GA0114242_100427</name>
    <name evidence="3" type="ORF">BECKMB1821I_GA0114274_100427</name>
</gene>
<reference evidence="4" key="1">
    <citation type="submission" date="2019-02" db="EMBL/GenBank/DDBJ databases">
        <authorList>
            <person name="Gruber-Vodicka R. H."/>
            <person name="Seah K. B. B."/>
        </authorList>
    </citation>
    <scope>NUCLEOTIDE SEQUENCE</scope>
    <source>
        <strain evidence="2">BECK_BZ197</strain>
        <strain evidence="4">BECK_BZ198</strain>
        <strain evidence="3">BECK_BZ199</strain>
    </source>
</reference>
<dbReference type="EMBL" id="CAADFO010000001">
    <property type="protein sequence ID" value="VFK22055.1"/>
    <property type="molecule type" value="Genomic_DNA"/>
</dbReference>
<dbReference type="AlphaFoldDB" id="A0A451B7X0"/>
<name>A0A451B7X0_9GAMM</name>
<dbReference type="PANTHER" id="PTHR43236:SF2">
    <property type="entry name" value="BLL0069 PROTEIN"/>
    <property type="match status" value="1"/>
</dbReference>
<dbReference type="EMBL" id="CAADGH010000004">
    <property type="protein sequence ID" value="VFK74379.1"/>
    <property type="molecule type" value="Genomic_DNA"/>
</dbReference>